<keyword evidence="10" id="KW-0053">Apoptosis</keyword>
<dbReference type="FunFam" id="2.10.220.10:FF:000001">
    <property type="entry name" value="Receptor protein-tyrosine kinase"/>
    <property type="match status" value="1"/>
</dbReference>
<dbReference type="GO" id="GO:0005154">
    <property type="term" value="F:epidermal growth factor receptor binding"/>
    <property type="evidence" value="ECO:0007669"/>
    <property type="project" value="TreeGrafter"/>
</dbReference>
<evidence type="ECO:0000256" key="33">
    <source>
        <dbReference type="SAM" id="Phobius"/>
    </source>
</evidence>
<dbReference type="Pfam" id="PF14843">
    <property type="entry name" value="GF_recep_IV"/>
    <property type="match status" value="1"/>
</dbReference>
<dbReference type="FunFam" id="3.30.200.20:FF:000044">
    <property type="entry name" value="Receptor protein-tyrosine kinase"/>
    <property type="match status" value="1"/>
</dbReference>
<dbReference type="EC" id="2.7.10.1" evidence="4"/>
<dbReference type="CDD" id="cd12092">
    <property type="entry name" value="TM_ErbB4"/>
    <property type="match status" value="1"/>
</dbReference>
<dbReference type="GO" id="GO:0022008">
    <property type="term" value="P:neurogenesis"/>
    <property type="evidence" value="ECO:0007669"/>
    <property type="project" value="TreeGrafter"/>
</dbReference>
<evidence type="ECO:0000313" key="36">
    <source>
        <dbReference type="Proteomes" id="UP000197619"/>
    </source>
</evidence>
<keyword evidence="11" id="KW-0732">Signal</keyword>
<evidence type="ECO:0000256" key="13">
    <source>
        <dbReference type="ARBA" id="ARBA00022741"/>
    </source>
</evidence>
<dbReference type="GO" id="GO:0009891">
    <property type="term" value="P:positive regulation of biosynthetic process"/>
    <property type="evidence" value="ECO:0007669"/>
    <property type="project" value="UniProtKB-ARBA"/>
</dbReference>
<dbReference type="GO" id="GO:0038130">
    <property type="term" value="P:ERBB4 signaling pathway"/>
    <property type="evidence" value="ECO:0007669"/>
    <property type="project" value="UniProtKB-ARBA"/>
</dbReference>
<keyword evidence="19" id="KW-0496">Mitochondrion</keyword>
<dbReference type="Gene3D" id="2.10.220.10">
    <property type="entry name" value="Hormone Receptor, Insulin-like Growth Factor Receptor 1, Chain A, domain 2"/>
    <property type="match status" value="3"/>
</dbReference>
<keyword evidence="27" id="KW-0539">Nucleus</keyword>
<dbReference type="InterPro" id="IPR006211">
    <property type="entry name" value="Furin-like_Cys-rich_dom"/>
</dbReference>
<dbReference type="InterPro" id="IPR049328">
    <property type="entry name" value="TM_ErbB1"/>
</dbReference>
<dbReference type="PROSITE" id="PS00109">
    <property type="entry name" value="PROTEIN_KINASE_TYR"/>
    <property type="match status" value="1"/>
</dbReference>
<evidence type="ECO:0000256" key="27">
    <source>
        <dbReference type="ARBA" id="ARBA00023242"/>
    </source>
</evidence>
<dbReference type="InterPro" id="IPR050122">
    <property type="entry name" value="RTK"/>
</dbReference>
<keyword evidence="9 33" id="KW-0812">Transmembrane</keyword>
<evidence type="ECO:0000256" key="32">
    <source>
        <dbReference type="PROSITE-ProRule" id="PRU10141"/>
    </source>
</evidence>
<dbReference type="GO" id="GO:0045937">
    <property type="term" value="P:positive regulation of phosphate metabolic process"/>
    <property type="evidence" value="ECO:0007669"/>
    <property type="project" value="UniProtKB-ARBA"/>
</dbReference>
<organism evidence="35 36">
    <name type="scientific">Lonchura striata</name>
    <name type="common">white-rumped munia</name>
    <dbReference type="NCBI Taxonomy" id="40157"/>
    <lineage>
        <taxon>Eukaryota</taxon>
        <taxon>Metazoa</taxon>
        <taxon>Chordata</taxon>
        <taxon>Craniata</taxon>
        <taxon>Vertebrata</taxon>
        <taxon>Euteleostomi</taxon>
        <taxon>Archelosauria</taxon>
        <taxon>Archosauria</taxon>
        <taxon>Dinosauria</taxon>
        <taxon>Saurischia</taxon>
        <taxon>Theropoda</taxon>
        <taxon>Coelurosauria</taxon>
        <taxon>Aves</taxon>
        <taxon>Neognathae</taxon>
        <taxon>Neoaves</taxon>
        <taxon>Telluraves</taxon>
        <taxon>Australaves</taxon>
        <taxon>Passeriformes</taxon>
        <taxon>Passeroidea</taxon>
        <taxon>Estrildidae</taxon>
        <taxon>Estrildinae</taxon>
        <taxon>Lonchura</taxon>
    </lineage>
</organism>
<dbReference type="Gene3D" id="1.10.510.10">
    <property type="entry name" value="Transferase(Phosphotransferase) domain 1"/>
    <property type="match status" value="1"/>
</dbReference>
<comment type="catalytic activity">
    <reaction evidence="29">
        <text>L-tyrosyl-[protein] + ATP = O-phospho-L-tyrosyl-[protein] + ADP + H(+)</text>
        <dbReference type="Rhea" id="RHEA:10596"/>
        <dbReference type="Rhea" id="RHEA-COMP:10136"/>
        <dbReference type="Rhea" id="RHEA-COMP:20101"/>
        <dbReference type="ChEBI" id="CHEBI:15378"/>
        <dbReference type="ChEBI" id="CHEBI:30616"/>
        <dbReference type="ChEBI" id="CHEBI:46858"/>
        <dbReference type="ChEBI" id="CHEBI:61978"/>
        <dbReference type="ChEBI" id="CHEBI:456216"/>
        <dbReference type="EC" id="2.7.10.1"/>
    </reaction>
</comment>
<keyword evidence="8" id="KW-0808">Transferase</keyword>
<evidence type="ECO:0000256" key="21">
    <source>
        <dbReference type="ARBA" id="ARBA00023137"/>
    </source>
</evidence>
<dbReference type="SMART" id="SM00219">
    <property type="entry name" value="TyrKc"/>
    <property type="match status" value="1"/>
</dbReference>
<dbReference type="GO" id="GO:0005739">
    <property type="term" value="C:mitochondrion"/>
    <property type="evidence" value="ECO:0007669"/>
    <property type="project" value="UniProtKB-SubCell"/>
</dbReference>
<keyword evidence="5" id="KW-0217">Developmental protein</keyword>
<keyword evidence="13 32" id="KW-0547">Nucleotide-binding</keyword>
<sequence length="976" mass="109581">MGNLEITSIEHNRDLSFLRSIREVTGYVLVALNQFEYLPLENLRIVRGTKLYEERYALAIFLNYRKDGNFGLRELGLRNLTEILNGGVYVGQNKFLCFADTIHWQDIVRNPWASNFTLVPTNGSSGCGRCHKSCTGRCWGPTENHCQTLTKTVCAEQCDGRCYGPYVSDCCHRECAGGCSGPKDTDCFACMNFNDSGACVTQCPQTFVYNPTTFQLEHNHNAKYTYGAFCVKKCPHNFVVDSSSCVRACPSSKMEVEENGIKMCKPCTDICPKACDGIGTGSLVSAQTVDSSNIDKFVNCTKINGNLIFLVTGIHGDPYHTIAAINPEKLNIFQTVREITGYLNIQSWPENMTDFRVFSNLVTIGGRALYSGLSLLILKQQGITSLQFQSLKQISAGNIYITDNSNLCYYHTVNWSSLFSTPSQKTVIHRNKRAENCTADGMVCNELCSSDGCWGPGPDQCLSCKRFLRGRTCIDSCNLYDGEFREFANGSVCVECDPQCEKMEENMITCYGPGPDHCTKCFHFKDGPNCVEKCPDGLQGANSFIFKYADEDRECHPCHPNCTQGCIGPHLEDCIGLMDRTPLIAAGVIGGLFIIVIMGLTFAVYVRRKSIKKKRALRRFLETELVEPLTPSGTAPNQAQLRILKETELKRVKVLGSGAFGTVYKGIWVPEGETVKIPVAIKILNETTGPKANVEFMDEALIMASMDHPHLVRLLGVCLSPTIQLVTQLMPHGCLLDYVHEHKDNIGSQLLLNWCVQIAKGMMYLEERRLVHRDLAARNVLVKSPNHVKITDFGLARLLEGDEKEYNADGGKMPIKWMALECIHYRKFTHQSDVWSYGVTIWELMTFGGKPYDGIPTREIPDLLEKGERLPQPPICTIDVYMVMVKCWMIDADSRPKFKELAAEFSRMARDPQRYLVIQGDDRMKLPSPNDSKFFQNLLDEEDLEDMMDAEEYLVPQAFNIPPPIYTSRTRIDSNR</sequence>
<keyword evidence="12" id="KW-0677">Repeat</keyword>
<dbReference type="InterPro" id="IPR020635">
    <property type="entry name" value="Tyr_kinase_cat_dom"/>
</dbReference>
<proteinExistence type="predicted"/>
<dbReference type="InterPro" id="IPR001245">
    <property type="entry name" value="Ser-Thr/Tyr_kinase_cat_dom"/>
</dbReference>
<dbReference type="SUPFAM" id="SSF52058">
    <property type="entry name" value="L domain-like"/>
    <property type="match status" value="2"/>
</dbReference>
<keyword evidence="6" id="KW-1003">Cell membrane</keyword>
<dbReference type="FunFam" id="3.80.20.20:FF:000003">
    <property type="entry name" value="Receptor protein-tyrosine kinase"/>
    <property type="match status" value="1"/>
</dbReference>
<dbReference type="PROSITE" id="PS00107">
    <property type="entry name" value="PROTEIN_KINASE_ATP"/>
    <property type="match status" value="1"/>
</dbReference>
<dbReference type="SUPFAM" id="SSF56112">
    <property type="entry name" value="Protein kinase-like (PK-like)"/>
    <property type="match status" value="1"/>
</dbReference>
<dbReference type="GO" id="GO:0080090">
    <property type="term" value="P:regulation of primary metabolic process"/>
    <property type="evidence" value="ECO:0007669"/>
    <property type="project" value="UniProtKB-ARBA"/>
</dbReference>
<dbReference type="CDD" id="cd05110">
    <property type="entry name" value="PTKc_HER4"/>
    <property type="match status" value="1"/>
</dbReference>
<evidence type="ECO:0000256" key="24">
    <source>
        <dbReference type="ARBA" id="ARBA00023163"/>
    </source>
</evidence>
<evidence type="ECO:0000256" key="31">
    <source>
        <dbReference type="ARBA" id="ARBA00076081"/>
    </source>
</evidence>
<dbReference type="AlphaFoldDB" id="A0A218UCB9"/>
<dbReference type="Gene3D" id="3.80.20.20">
    <property type="entry name" value="Receptor L-domain"/>
    <property type="match status" value="2"/>
</dbReference>
<dbReference type="CDD" id="cd00064">
    <property type="entry name" value="FU"/>
    <property type="match status" value="3"/>
</dbReference>
<keyword evidence="17 33" id="KW-1133">Transmembrane helix</keyword>
<dbReference type="InterPro" id="IPR011009">
    <property type="entry name" value="Kinase-like_dom_sf"/>
</dbReference>
<dbReference type="GO" id="GO:0008284">
    <property type="term" value="P:positive regulation of cell population proliferation"/>
    <property type="evidence" value="ECO:0007669"/>
    <property type="project" value="TreeGrafter"/>
</dbReference>
<keyword evidence="21" id="KW-0829">Tyrosine-protein kinase</keyword>
<keyword evidence="25 35" id="KW-0675">Receptor</keyword>
<feature type="binding site" evidence="32">
    <location>
        <position position="682"/>
    </location>
    <ligand>
        <name>ATP</name>
        <dbReference type="ChEBI" id="CHEBI:30616"/>
    </ligand>
</feature>
<protein>
    <recommendedName>
        <fullName evidence="30">Receptor tyrosine-protein kinase erbB-4</fullName>
        <ecNumber evidence="4">2.7.10.1</ecNumber>
    </recommendedName>
    <alternativeName>
        <fullName evidence="31">Proto-oncogene-like protein c-ErbB-4</fullName>
    </alternativeName>
</protein>
<dbReference type="SMART" id="SM00261">
    <property type="entry name" value="FU"/>
    <property type="match status" value="5"/>
</dbReference>
<dbReference type="InterPro" id="IPR017441">
    <property type="entry name" value="Protein_kinase_ATP_BS"/>
</dbReference>
<evidence type="ECO:0000256" key="18">
    <source>
        <dbReference type="ARBA" id="ARBA00023015"/>
    </source>
</evidence>
<dbReference type="GO" id="GO:0038131">
    <property type="term" value="F:neuregulin receptor activity"/>
    <property type="evidence" value="ECO:0007669"/>
    <property type="project" value="UniProtKB-ARBA"/>
</dbReference>
<gene>
    <name evidence="35" type="primary">ERBB4</name>
    <name evidence="35" type="ORF">RLOC_00003895</name>
</gene>
<evidence type="ECO:0000256" key="4">
    <source>
        <dbReference type="ARBA" id="ARBA00011902"/>
    </source>
</evidence>
<dbReference type="PRINTS" id="PR00109">
    <property type="entry name" value="TYRKINASE"/>
</dbReference>
<keyword evidence="7" id="KW-0597">Phosphoprotein</keyword>
<dbReference type="GO" id="GO:0005634">
    <property type="term" value="C:nucleus"/>
    <property type="evidence" value="ECO:0007669"/>
    <property type="project" value="UniProtKB-SubCell"/>
</dbReference>
<evidence type="ECO:0000256" key="29">
    <source>
        <dbReference type="ARBA" id="ARBA00051243"/>
    </source>
</evidence>
<dbReference type="PROSITE" id="PS50011">
    <property type="entry name" value="PROTEIN_KINASE_DOM"/>
    <property type="match status" value="1"/>
</dbReference>
<evidence type="ECO:0000256" key="8">
    <source>
        <dbReference type="ARBA" id="ARBA00022679"/>
    </source>
</evidence>
<dbReference type="Pfam" id="PF00757">
    <property type="entry name" value="Furin-like"/>
    <property type="match status" value="1"/>
</dbReference>
<evidence type="ECO:0000256" key="22">
    <source>
        <dbReference type="ARBA" id="ARBA00023157"/>
    </source>
</evidence>
<comment type="subcellular location">
    <subcellularLocation>
        <location evidence="3">Cell membrane</location>
        <topology evidence="3">Single-pass type I membrane protein</topology>
    </subcellularLocation>
    <subcellularLocation>
        <location evidence="2">Mitochondrion</location>
    </subcellularLocation>
    <subcellularLocation>
        <location evidence="1">Nucleus</location>
    </subcellularLocation>
</comment>
<evidence type="ECO:0000256" key="7">
    <source>
        <dbReference type="ARBA" id="ARBA00022553"/>
    </source>
</evidence>
<evidence type="ECO:0000256" key="3">
    <source>
        <dbReference type="ARBA" id="ARBA00004251"/>
    </source>
</evidence>
<dbReference type="GO" id="GO:0023056">
    <property type="term" value="P:positive regulation of signaling"/>
    <property type="evidence" value="ECO:0007669"/>
    <property type="project" value="UniProtKB-ARBA"/>
</dbReference>
<dbReference type="Pfam" id="PF07714">
    <property type="entry name" value="PK_Tyr_Ser-Thr"/>
    <property type="match status" value="1"/>
</dbReference>
<dbReference type="STRING" id="299123.ENSLSDP00000014446"/>
<evidence type="ECO:0000256" key="16">
    <source>
        <dbReference type="ARBA" id="ARBA00022843"/>
    </source>
</evidence>
<evidence type="ECO:0000256" key="11">
    <source>
        <dbReference type="ARBA" id="ARBA00022729"/>
    </source>
</evidence>
<feature type="domain" description="Protein kinase" evidence="34">
    <location>
        <begin position="649"/>
        <end position="916"/>
    </location>
</feature>
<keyword evidence="36" id="KW-1185">Reference proteome</keyword>
<keyword evidence="23" id="KW-0010">Activator</keyword>
<dbReference type="GO" id="GO:0009925">
    <property type="term" value="C:basal plasma membrane"/>
    <property type="evidence" value="ECO:0007669"/>
    <property type="project" value="TreeGrafter"/>
</dbReference>
<dbReference type="GO" id="GO:0005524">
    <property type="term" value="F:ATP binding"/>
    <property type="evidence" value="ECO:0007669"/>
    <property type="project" value="UniProtKB-UniRule"/>
</dbReference>
<evidence type="ECO:0000313" key="35">
    <source>
        <dbReference type="EMBL" id="OWK51258.1"/>
    </source>
</evidence>
<evidence type="ECO:0000256" key="2">
    <source>
        <dbReference type="ARBA" id="ARBA00004173"/>
    </source>
</evidence>
<evidence type="ECO:0000256" key="25">
    <source>
        <dbReference type="ARBA" id="ARBA00023170"/>
    </source>
</evidence>
<keyword evidence="16" id="KW-0832">Ubl conjugation</keyword>
<keyword evidence="28" id="KW-0421">Lactation</keyword>
<dbReference type="GO" id="GO:0043235">
    <property type="term" value="C:receptor complex"/>
    <property type="evidence" value="ECO:0007669"/>
    <property type="project" value="TreeGrafter"/>
</dbReference>
<dbReference type="InterPro" id="IPR000719">
    <property type="entry name" value="Prot_kinase_dom"/>
</dbReference>
<dbReference type="GO" id="GO:0006915">
    <property type="term" value="P:apoptotic process"/>
    <property type="evidence" value="ECO:0007669"/>
    <property type="project" value="UniProtKB-KW"/>
</dbReference>
<dbReference type="InterPro" id="IPR008266">
    <property type="entry name" value="Tyr_kinase_AS"/>
</dbReference>
<dbReference type="GO" id="GO:0009966">
    <property type="term" value="P:regulation of signal transduction"/>
    <property type="evidence" value="ECO:0007669"/>
    <property type="project" value="UniProtKB-ARBA"/>
</dbReference>
<name>A0A218UCB9_9PASE</name>
<dbReference type="FunFam" id="2.10.220.10:FF:000004">
    <property type="entry name" value="Receptor protein-tyrosine kinase"/>
    <property type="match status" value="1"/>
</dbReference>
<evidence type="ECO:0000256" key="14">
    <source>
        <dbReference type="ARBA" id="ARBA00022777"/>
    </source>
</evidence>
<dbReference type="EMBL" id="MUZQ01000452">
    <property type="protein sequence ID" value="OWK51258.1"/>
    <property type="molecule type" value="Genomic_DNA"/>
</dbReference>
<evidence type="ECO:0000256" key="1">
    <source>
        <dbReference type="ARBA" id="ARBA00004123"/>
    </source>
</evidence>
<evidence type="ECO:0000256" key="6">
    <source>
        <dbReference type="ARBA" id="ARBA00022475"/>
    </source>
</evidence>
<dbReference type="Pfam" id="PF01030">
    <property type="entry name" value="Recep_L_domain"/>
    <property type="match status" value="2"/>
</dbReference>
<evidence type="ECO:0000256" key="9">
    <source>
        <dbReference type="ARBA" id="ARBA00022692"/>
    </source>
</evidence>
<keyword evidence="20 33" id="KW-0472">Membrane</keyword>
<dbReference type="GO" id="GO:0010647">
    <property type="term" value="P:positive regulation of cell communication"/>
    <property type="evidence" value="ECO:0007669"/>
    <property type="project" value="UniProtKB-ARBA"/>
</dbReference>
<dbReference type="InterPro" id="IPR009030">
    <property type="entry name" value="Growth_fac_rcpt_cys_sf"/>
</dbReference>
<evidence type="ECO:0000256" key="28">
    <source>
        <dbReference type="ARBA" id="ARBA00043262"/>
    </source>
</evidence>
<evidence type="ECO:0000256" key="10">
    <source>
        <dbReference type="ARBA" id="ARBA00022703"/>
    </source>
</evidence>
<evidence type="ECO:0000259" key="34">
    <source>
        <dbReference type="PROSITE" id="PS50011"/>
    </source>
</evidence>
<dbReference type="PANTHER" id="PTHR24416:SF90">
    <property type="entry name" value="RECEPTOR TYROSINE-PROTEIN KINASE ERBB-4"/>
    <property type="match status" value="1"/>
</dbReference>
<keyword evidence="15 32" id="KW-0067">ATP-binding</keyword>
<evidence type="ECO:0000256" key="23">
    <source>
        <dbReference type="ARBA" id="ARBA00023159"/>
    </source>
</evidence>
<evidence type="ECO:0000256" key="15">
    <source>
        <dbReference type="ARBA" id="ARBA00022840"/>
    </source>
</evidence>
<dbReference type="FunFam" id="1.10.510.10:FF:002828">
    <property type="entry name" value="Receptor tyrosine-protein kinase erbB-2"/>
    <property type="match status" value="1"/>
</dbReference>
<evidence type="ECO:0000256" key="17">
    <source>
        <dbReference type="ARBA" id="ARBA00022989"/>
    </source>
</evidence>
<dbReference type="InterPro" id="IPR006212">
    <property type="entry name" value="Furin_repeat"/>
</dbReference>
<evidence type="ECO:0000256" key="5">
    <source>
        <dbReference type="ARBA" id="ARBA00022473"/>
    </source>
</evidence>
<accession>A0A218UCB9</accession>
<reference evidence="35 36" key="1">
    <citation type="submission" date="2017-05" db="EMBL/GenBank/DDBJ databases">
        <title>Genome of assembly of the Bengalese finch, Lonchura striata domestica.</title>
        <authorList>
            <person name="Colquitt B.M."/>
            <person name="Brainard M.S."/>
        </authorList>
    </citation>
    <scope>NUCLEOTIDE SEQUENCE [LARGE SCALE GENOMIC DNA]</scope>
    <source>
        <strain evidence="35">White83orange57</strain>
    </source>
</reference>
<evidence type="ECO:0000256" key="12">
    <source>
        <dbReference type="ARBA" id="ARBA00022737"/>
    </source>
</evidence>
<dbReference type="Gene3D" id="3.30.200.20">
    <property type="entry name" value="Phosphorylase Kinase, domain 1"/>
    <property type="match status" value="1"/>
</dbReference>
<dbReference type="Pfam" id="PF21314">
    <property type="entry name" value="TM_ErbB1"/>
    <property type="match status" value="1"/>
</dbReference>
<keyword evidence="22" id="KW-1015">Disulfide bond</keyword>
<keyword evidence="26" id="KW-0325">Glycoprotein</keyword>
<dbReference type="GO" id="GO:0043066">
    <property type="term" value="P:negative regulation of apoptotic process"/>
    <property type="evidence" value="ECO:0007669"/>
    <property type="project" value="UniProtKB-ARBA"/>
</dbReference>
<evidence type="ECO:0000256" key="26">
    <source>
        <dbReference type="ARBA" id="ARBA00023180"/>
    </source>
</evidence>
<dbReference type="InterPro" id="IPR036941">
    <property type="entry name" value="Rcpt_L-dom_sf"/>
</dbReference>
<dbReference type="PANTHER" id="PTHR24416">
    <property type="entry name" value="TYROSINE-PROTEIN KINASE RECEPTOR"/>
    <property type="match status" value="1"/>
</dbReference>
<evidence type="ECO:0000256" key="19">
    <source>
        <dbReference type="ARBA" id="ARBA00023128"/>
    </source>
</evidence>
<dbReference type="SUPFAM" id="SSF57184">
    <property type="entry name" value="Growth factor receptor domain"/>
    <property type="match status" value="2"/>
</dbReference>
<dbReference type="Gene3D" id="6.10.250.880">
    <property type="match status" value="1"/>
</dbReference>
<evidence type="ECO:0000256" key="30">
    <source>
        <dbReference type="ARBA" id="ARBA00070036"/>
    </source>
</evidence>
<dbReference type="Proteomes" id="UP000197619">
    <property type="component" value="Unassembled WGS sequence"/>
</dbReference>
<feature type="non-terminal residue" evidence="35">
    <location>
        <position position="976"/>
    </location>
</feature>
<keyword evidence="18" id="KW-0805">Transcription regulation</keyword>
<keyword evidence="24" id="KW-0804">Transcription</keyword>
<keyword evidence="14 35" id="KW-0418">Kinase</keyword>
<dbReference type="GO" id="GO:0004714">
    <property type="term" value="F:transmembrane receptor protein tyrosine kinase activity"/>
    <property type="evidence" value="ECO:0007669"/>
    <property type="project" value="UniProtKB-EC"/>
</dbReference>
<dbReference type="InterPro" id="IPR032778">
    <property type="entry name" value="GF_recep_IV"/>
</dbReference>
<dbReference type="InterPro" id="IPR000494">
    <property type="entry name" value="Rcpt_L-dom"/>
</dbReference>
<feature type="transmembrane region" description="Helical" evidence="33">
    <location>
        <begin position="583"/>
        <end position="606"/>
    </location>
</feature>
<evidence type="ECO:0000256" key="20">
    <source>
        <dbReference type="ARBA" id="ARBA00023136"/>
    </source>
</evidence>
<comment type="caution">
    <text evidence="35">The sequence shown here is derived from an EMBL/GenBank/DDBJ whole genome shotgun (WGS) entry which is preliminary data.</text>
</comment>
<dbReference type="FunFam" id="3.80.20.20:FF:000004">
    <property type="entry name" value="Receptor protein-tyrosine kinase"/>
    <property type="match status" value="1"/>
</dbReference>